<feature type="transmembrane region" description="Helical" evidence="7">
    <location>
        <begin position="135"/>
        <end position="162"/>
    </location>
</feature>
<dbReference type="RefSeq" id="WP_051658747.1">
    <property type="nucleotide sequence ID" value="NZ_CP007797.1"/>
</dbReference>
<evidence type="ECO:0000256" key="2">
    <source>
        <dbReference type="ARBA" id="ARBA00022692"/>
    </source>
</evidence>
<evidence type="ECO:0000256" key="4">
    <source>
        <dbReference type="ARBA" id="ARBA00023136"/>
    </source>
</evidence>
<dbReference type="InterPro" id="IPR000292">
    <property type="entry name" value="For/NO2_transpt"/>
</dbReference>
<keyword evidence="4 7" id="KW-0472">Membrane</keyword>
<evidence type="ECO:0000313" key="10">
    <source>
        <dbReference type="Proteomes" id="UP000027186"/>
    </source>
</evidence>
<dbReference type="KEGG" id="aare:D3093_29905"/>
<evidence type="ECO:0000256" key="1">
    <source>
        <dbReference type="ARBA" id="ARBA00004141"/>
    </source>
</evidence>
<dbReference type="InterPro" id="IPR023271">
    <property type="entry name" value="Aquaporin-like"/>
</dbReference>
<accession>A0A060DU56</accession>
<keyword evidence="2 7" id="KW-0812">Transmembrane</keyword>
<evidence type="ECO:0000313" key="8">
    <source>
        <dbReference type="EMBL" id="AIB16235.1"/>
    </source>
</evidence>
<feature type="transmembrane region" description="Helical" evidence="7">
    <location>
        <begin position="55"/>
        <end position="75"/>
    </location>
</feature>
<dbReference type="InterPro" id="IPR024002">
    <property type="entry name" value="For/NO2_transpt_CS"/>
</dbReference>
<dbReference type="KEGG" id="abq:ABAZ39_30730"/>
<dbReference type="AlphaFoldDB" id="A0A060DU56"/>
<dbReference type="OrthoDB" id="9786493at2"/>
<evidence type="ECO:0000256" key="3">
    <source>
        <dbReference type="ARBA" id="ARBA00022989"/>
    </source>
</evidence>
<organism evidence="8 10">
    <name type="scientific">Azospirillum argentinense</name>
    <dbReference type="NCBI Taxonomy" id="2970906"/>
    <lineage>
        <taxon>Bacteria</taxon>
        <taxon>Pseudomonadati</taxon>
        <taxon>Pseudomonadota</taxon>
        <taxon>Alphaproteobacteria</taxon>
        <taxon>Rhodospirillales</taxon>
        <taxon>Azospirillaceae</taxon>
        <taxon>Azospirillum</taxon>
    </lineage>
</organism>
<comment type="subcellular location">
    <subcellularLocation>
        <location evidence="1">Membrane</location>
        <topology evidence="1">Multi-pass membrane protein</topology>
    </subcellularLocation>
</comment>
<dbReference type="GO" id="GO:0005886">
    <property type="term" value="C:plasma membrane"/>
    <property type="evidence" value="ECO:0007669"/>
    <property type="project" value="TreeGrafter"/>
</dbReference>
<dbReference type="Proteomes" id="UP000027186">
    <property type="component" value="Plasmid AbAZ39_p4"/>
</dbReference>
<evidence type="ECO:0000313" key="11">
    <source>
        <dbReference type="Proteomes" id="UP000298595"/>
    </source>
</evidence>
<evidence type="ECO:0000256" key="6">
    <source>
        <dbReference type="SAM" id="MobiDB-lite"/>
    </source>
</evidence>
<dbReference type="GO" id="GO:0015499">
    <property type="term" value="F:formate transmembrane transporter activity"/>
    <property type="evidence" value="ECO:0007669"/>
    <property type="project" value="TreeGrafter"/>
</dbReference>
<dbReference type="PROSITE" id="PS01006">
    <property type="entry name" value="FORMATE_NITRITE_TP_2"/>
    <property type="match status" value="1"/>
</dbReference>
<reference evidence="9 11" key="2">
    <citation type="submission" date="2018-09" db="EMBL/GenBank/DDBJ databases">
        <title>Whole genome based analysis of evolution and adaptive divergence in Indian and Brazilian strains of Azospirillum brasilense.</title>
        <authorList>
            <person name="Singh C."/>
            <person name="Tripathi A.K."/>
        </authorList>
    </citation>
    <scope>NUCLEOTIDE SEQUENCE [LARGE SCALE GENOMIC DNA]</scope>
    <source>
        <strain evidence="9 11">MTCC4035</strain>
        <plasmid evidence="9 11">p3</plasmid>
    </source>
</reference>
<dbReference type="EMBL" id="CP007797">
    <property type="protein sequence ID" value="AIB16235.1"/>
    <property type="molecule type" value="Genomic_DNA"/>
</dbReference>
<evidence type="ECO:0000313" key="9">
    <source>
        <dbReference type="EMBL" id="QCN99440.1"/>
    </source>
</evidence>
<dbReference type="Gene3D" id="1.20.1080.10">
    <property type="entry name" value="Glycerol uptake facilitator protein"/>
    <property type="match status" value="1"/>
</dbReference>
<geneLocation type="plasmid" evidence="9 11">
    <name>p3</name>
</geneLocation>
<evidence type="ECO:0000256" key="5">
    <source>
        <dbReference type="ARBA" id="ARBA00049660"/>
    </source>
</evidence>
<keyword evidence="3 7" id="KW-1133">Transmembrane helix</keyword>
<dbReference type="PANTHER" id="PTHR30520:SF6">
    <property type="entry name" value="FORMATE_NITRATE FAMILY TRANSPORTER (EUROFUNG)"/>
    <property type="match status" value="1"/>
</dbReference>
<feature type="transmembrane region" description="Helical" evidence="7">
    <location>
        <begin position="95"/>
        <end position="123"/>
    </location>
</feature>
<dbReference type="Pfam" id="PF01226">
    <property type="entry name" value="Form_Nir_trans"/>
    <property type="match status" value="1"/>
</dbReference>
<dbReference type="EMBL" id="CP032324">
    <property type="protein sequence ID" value="QCN99440.1"/>
    <property type="molecule type" value="Genomic_DNA"/>
</dbReference>
<name>A0A060DU56_9PROT</name>
<proteinExistence type="inferred from homology"/>
<geneLocation type="plasmid" evidence="8 10">
    <name>AbAZ39_p4</name>
</geneLocation>
<evidence type="ECO:0000256" key="7">
    <source>
        <dbReference type="SAM" id="Phobius"/>
    </source>
</evidence>
<protein>
    <submittedName>
        <fullName evidence="8">Formate transporter</fullName>
    </submittedName>
    <submittedName>
        <fullName evidence="9">Formate/nitrite transporter family protein</fullName>
    </submittedName>
</protein>
<reference evidence="8 10" key="1">
    <citation type="journal article" date="2014" name="Genome Announc.">
        <title>Complete Genome Sequence of the Model Rhizosphere Strain Azospirillum brasilense Az39, Successfully Applied in Agriculture.</title>
        <authorList>
            <person name="Rivera D."/>
            <person name="Revale S."/>
            <person name="Molina R."/>
            <person name="Gualpa J."/>
            <person name="Puente M."/>
            <person name="Maroniche G."/>
            <person name="Paris G."/>
            <person name="Baker D."/>
            <person name="Clavijo B."/>
            <person name="McLay K."/>
            <person name="Spaepen S."/>
            <person name="Perticari A."/>
            <person name="Vazquez M."/>
            <person name="Wisniewski-Dye F."/>
            <person name="Watkins C."/>
            <person name="Martinez-Abarca F."/>
            <person name="Vanderleyden J."/>
            <person name="Cassan F."/>
        </authorList>
    </citation>
    <scope>NUCLEOTIDE SEQUENCE [LARGE SCALE GENOMIC DNA]</scope>
    <source>
        <strain evidence="8 10">Az39</strain>
        <plasmid evidence="8">AbAZ39_p4</plasmid>
    </source>
</reference>
<sequence>MDTHSFPEANPHASPAISPAAAPPASSLDALMPDAIALAAENLGVKKANYDGATLFALAVLAGAFIALGGLFATVAMSGAEGMLPYGVTRLLGGLVFSLGLILVIVGGAQLFTGDALMVMAWASGRVKTGRMLQVWTMVWLGNFVGAAGTALLVFLSGQYAFGHGAVGASALYFATAKAGLPAGQAFFLGILCNVLVCLAVWLALGARSVTDKIMAIVFPVSAFVAAGFEHCVANMYFVPLGLLIEWGAPASFWADLGRAAPVIPVGQFLLNLAAVTLGNWFGGAVLVGAVYWFIYRRPSRRTAH</sequence>
<feature type="transmembrane region" description="Helical" evidence="7">
    <location>
        <begin position="182"/>
        <end position="205"/>
    </location>
</feature>
<dbReference type="Proteomes" id="UP000298595">
    <property type="component" value="Plasmid p3"/>
</dbReference>
<comment type="similarity">
    <text evidence="5">Belongs to the FNT transporter (TC 1.A.16) family.</text>
</comment>
<accession>A0A4D8PQB2</accession>
<gene>
    <name evidence="8" type="ORF">ABAZ39_30730</name>
    <name evidence="9" type="ORF">D3093_29905</name>
</gene>
<dbReference type="PANTHER" id="PTHR30520">
    <property type="entry name" value="FORMATE TRANSPORTER-RELATED"/>
    <property type="match status" value="1"/>
</dbReference>
<feature type="transmembrane region" description="Helical" evidence="7">
    <location>
        <begin position="217"/>
        <end position="238"/>
    </location>
</feature>
<feature type="region of interest" description="Disordered" evidence="6">
    <location>
        <begin position="1"/>
        <end position="21"/>
    </location>
</feature>
<keyword evidence="8" id="KW-0614">Plasmid</keyword>
<feature type="transmembrane region" description="Helical" evidence="7">
    <location>
        <begin position="269"/>
        <end position="295"/>
    </location>
</feature>